<evidence type="ECO:0000313" key="2">
    <source>
        <dbReference type="Proteomes" id="UP000242450"/>
    </source>
</evidence>
<sequence length="150" mass="15768">MSSREPPSLAGPPAAYNLGLWLSLGTCSMSSWPLCSWLTTATSASQSSLYYGRSLSRSPSCMSTTMAPCSSTAFFVGMLSSLVHVFMHLYYGLASLGPCLRPLRGGSCTLLSCSWVNLWPLPPTPPTISLLSAPSPTGSTWPSSCTCSAS</sequence>
<dbReference type="Proteomes" id="UP000242450">
    <property type="component" value="Chromosome 22"/>
</dbReference>
<organism evidence="1 2">
    <name type="scientific">Cervus elaphus hippelaphus</name>
    <name type="common">European red deer</name>
    <dbReference type="NCBI Taxonomy" id="46360"/>
    <lineage>
        <taxon>Eukaryota</taxon>
        <taxon>Metazoa</taxon>
        <taxon>Chordata</taxon>
        <taxon>Craniata</taxon>
        <taxon>Vertebrata</taxon>
        <taxon>Euteleostomi</taxon>
        <taxon>Mammalia</taxon>
        <taxon>Eutheria</taxon>
        <taxon>Laurasiatheria</taxon>
        <taxon>Artiodactyla</taxon>
        <taxon>Ruminantia</taxon>
        <taxon>Pecora</taxon>
        <taxon>Cervidae</taxon>
        <taxon>Cervinae</taxon>
        <taxon>Cervus</taxon>
    </lineage>
</organism>
<reference evidence="1 2" key="1">
    <citation type="journal article" date="2018" name="Mol. Genet. Genomics">
        <title>The red deer Cervus elaphus genome CerEla1.0: sequencing, annotating, genes, and chromosomes.</title>
        <authorList>
            <person name="Bana N.A."/>
            <person name="Nyiri A."/>
            <person name="Nagy J."/>
            <person name="Frank K."/>
            <person name="Nagy T."/>
            <person name="Steger V."/>
            <person name="Schiller M."/>
            <person name="Lakatos P."/>
            <person name="Sugar L."/>
            <person name="Horn P."/>
            <person name="Barta E."/>
            <person name="Orosz L."/>
        </authorList>
    </citation>
    <scope>NUCLEOTIDE SEQUENCE [LARGE SCALE GENOMIC DNA]</scope>
    <source>
        <strain evidence="1">Hungarian</strain>
    </source>
</reference>
<name>A0A212CCC3_CEREH</name>
<comment type="caution">
    <text evidence="1">The sequence shown here is derived from an EMBL/GenBank/DDBJ whole genome shotgun (WGS) entry which is preliminary data.</text>
</comment>
<proteinExistence type="predicted"/>
<keyword evidence="2" id="KW-1185">Reference proteome</keyword>
<gene>
    <name evidence="1" type="ORF">Celaphus_00013893</name>
</gene>
<dbReference type="AlphaFoldDB" id="A0A212CCC3"/>
<protein>
    <submittedName>
        <fullName evidence="1">Uncharacterized protein</fullName>
    </submittedName>
</protein>
<accession>A0A212CCC3</accession>
<dbReference type="EMBL" id="MKHE01000022">
    <property type="protein sequence ID" value="OWK03625.1"/>
    <property type="molecule type" value="Genomic_DNA"/>
</dbReference>
<evidence type="ECO:0000313" key="1">
    <source>
        <dbReference type="EMBL" id="OWK03625.1"/>
    </source>
</evidence>